<evidence type="ECO:0000256" key="19">
    <source>
        <dbReference type="HAMAP-Rule" id="MF_00037"/>
    </source>
</evidence>
<dbReference type="InterPro" id="IPR011601">
    <property type="entry name" value="MurB_C"/>
</dbReference>
<keyword evidence="14 19" id="KW-0560">Oxidoreductase</keyword>
<dbReference type="Proteomes" id="UP000009047">
    <property type="component" value="Chromosome"/>
</dbReference>
<comment type="catalytic activity">
    <reaction evidence="18 19">
        <text>UDP-N-acetyl-alpha-D-muramate + NADP(+) = UDP-N-acetyl-3-O-(1-carboxyvinyl)-alpha-D-glucosamine + NADPH + H(+)</text>
        <dbReference type="Rhea" id="RHEA:12248"/>
        <dbReference type="ChEBI" id="CHEBI:15378"/>
        <dbReference type="ChEBI" id="CHEBI:57783"/>
        <dbReference type="ChEBI" id="CHEBI:58349"/>
        <dbReference type="ChEBI" id="CHEBI:68483"/>
        <dbReference type="ChEBI" id="CHEBI:70757"/>
        <dbReference type="EC" id="1.3.1.98"/>
    </reaction>
</comment>
<keyword evidence="11 19" id="KW-0521">NADP</keyword>
<keyword evidence="12 19" id="KW-0133">Cell shape</keyword>
<evidence type="ECO:0000256" key="1">
    <source>
        <dbReference type="ARBA" id="ARBA00001974"/>
    </source>
</evidence>
<evidence type="ECO:0000256" key="15">
    <source>
        <dbReference type="ARBA" id="ARBA00023306"/>
    </source>
</evidence>
<dbReference type="Gene3D" id="3.90.78.10">
    <property type="entry name" value="UDP-N-acetylenolpyruvoylglucosamine reductase, C-terminal domain"/>
    <property type="match status" value="1"/>
</dbReference>
<comment type="similarity">
    <text evidence="19">Belongs to the MurB family.</text>
</comment>
<feature type="active site" description="Proton donor" evidence="19">
    <location>
        <position position="223"/>
    </location>
</feature>
<evidence type="ECO:0000256" key="12">
    <source>
        <dbReference type="ARBA" id="ARBA00022960"/>
    </source>
</evidence>
<comment type="pathway">
    <text evidence="4 19">Cell wall biogenesis; peptidoglycan biosynthesis.</text>
</comment>
<dbReference type="InterPro" id="IPR016166">
    <property type="entry name" value="FAD-bd_PCMH"/>
</dbReference>
<comment type="cofactor">
    <cofactor evidence="1 19">
        <name>FAD</name>
        <dbReference type="ChEBI" id="CHEBI:57692"/>
    </cofactor>
</comment>
<dbReference type="GO" id="GO:0005829">
    <property type="term" value="C:cytosol"/>
    <property type="evidence" value="ECO:0007669"/>
    <property type="project" value="TreeGrafter"/>
</dbReference>
<evidence type="ECO:0000313" key="21">
    <source>
        <dbReference type="EMBL" id="ADK86149.1"/>
    </source>
</evidence>
<dbReference type="UniPathway" id="UPA00219"/>
<dbReference type="GO" id="GO:0008360">
    <property type="term" value="P:regulation of cell shape"/>
    <property type="evidence" value="ECO:0007669"/>
    <property type="project" value="UniProtKB-KW"/>
</dbReference>
<feature type="domain" description="FAD-binding PCMH-type" evidence="20">
    <location>
        <begin position="30"/>
        <end position="194"/>
    </location>
</feature>
<dbReference type="Pfam" id="PF02873">
    <property type="entry name" value="MurB_C"/>
    <property type="match status" value="1"/>
</dbReference>
<keyword evidence="9 19" id="KW-0285">Flavoprotein</keyword>
<protein>
    <recommendedName>
        <fullName evidence="6 19">UDP-N-acetylenolpyruvoylglucosamine reductase</fullName>
        <ecNumber evidence="5 19">1.3.1.98</ecNumber>
    </recommendedName>
    <alternativeName>
        <fullName evidence="17 19">UDP-N-acetylmuramate dehydrogenase</fullName>
    </alternativeName>
</protein>
<reference evidence="21 22" key="1">
    <citation type="journal article" date="2010" name="Stand. Genomic Sci.">
        <title>Complete genome sequence of Desulfarculus baarsii type strain (2st14).</title>
        <authorList>
            <person name="Sun H."/>
            <person name="Spring S."/>
            <person name="Lapidus A."/>
            <person name="Davenport K."/>
            <person name="Del Rio T.G."/>
            <person name="Tice H."/>
            <person name="Nolan M."/>
            <person name="Copeland A."/>
            <person name="Cheng J.F."/>
            <person name="Lucas S."/>
            <person name="Tapia R."/>
            <person name="Goodwin L."/>
            <person name="Pitluck S."/>
            <person name="Ivanova N."/>
            <person name="Pagani I."/>
            <person name="Mavromatis K."/>
            <person name="Ovchinnikova G."/>
            <person name="Pati A."/>
            <person name="Chen A."/>
            <person name="Palaniappan K."/>
            <person name="Hauser L."/>
            <person name="Chang Y.J."/>
            <person name="Jeffries C.D."/>
            <person name="Detter J.C."/>
            <person name="Han C."/>
            <person name="Rohde M."/>
            <person name="Brambilla E."/>
            <person name="Goker M."/>
            <person name="Woyke T."/>
            <person name="Bristow J."/>
            <person name="Eisen J.A."/>
            <person name="Markowitz V."/>
            <person name="Hugenholtz P."/>
            <person name="Kyrpides N.C."/>
            <person name="Klenk H.P."/>
            <person name="Land M."/>
        </authorList>
    </citation>
    <scope>NUCLEOTIDE SEQUENCE [LARGE SCALE GENOMIC DNA]</scope>
    <source>
        <strain evidence="22">ATCC 33931 / DSM 2075 / LMG 7858 / VKM B-1802 / 2st14</strain>
    </source>
</reference>
<evidence type="ECO:0000256" key="16">
    <source>
        <dbReference type="ARBA" id="ARBA00023316"/>
    </source>
</evidence>
<keyword evidence="16 19" id="KW-0961">Cell wall biogenesis/degradation</keyword>
<dbReference type="InterPro" id="IPR036635">
    <property type="entry name" value="MurB_C_sf"/>
</dbReference>
<dbReference type="Gene3D" id="3.30.465.10">
    <property type="match status" value="1"/>
</dbReference>
<sequence>MEALRREIARRLGRRALFGEPMSRHTTWGVGGPAWCFCRVDSAAELAWLIQMAAQAGAPLKIVGRGSNLLVADAGFAGLIVLLRGDLARIQFGATAMVCGGGASLAKAVRRAGERGLAGLEWAVGIPATVGGALAGNAGAAGGEMMTLCRRMTLLLPSGDLRHMAAAELAWGYRRTDLPAGAVILEAQLALRPEAASAVLARREQHLRRRKASQPMSARTAGSVFKNPAGDFAGRLIETAGLKGRRVGRAMVSQVHANFIENIGGATAAQIAELMELVREGVGRAHGVRLEPEVERVGD</sequence>
<gene>
    <name evidence="19" type="primary">murB</name>
    <name evidence="21" type="ordered locus">Deba_2795</name>
</gene>
<dbReference type="InterPro" id="IPR003170">
    <property type="entry name" value="MurB"/>
</dbReference>
<dbReference type="GO" id="GO:0008762">
    <property type="term" value="F:UDP-N-acetylmuramate dehydrogenase activity"/>
    <property type="evidence" value="ECO:0007669"/>
    <property type="project" value="UniProtKB-UniRule"/>
</dbReference>
<evidence type="ECO:0000256" key="4">
    <source>
        <dbReference type="ARBA" id="ARBA00004752"/>
    </source>
</evidence>
<dbReference type="GO" id="GO:0009252">
    <property type="term" value="P:peptidoglycan biosynthetic process"/>
    <property type="evidence" value="ECO:0007669"/>
    <property type="project" value="UniProtKB-UniRule"/>
</dbReference>
<evidence type="ECO:0000256" key="17">
    <source>
        <dbReference type="ARBA" id="ARBA00031026"/>
    </source>
</evidence>
<accession>E1QMA6</accession>
<dbReference type="KEGG" id="dbr:Deba_2795"/>
<dbReference type="STRING" id="644282.Deba_2795"/>
<evidence type="ECO:0000256" key="7">
    <source>
        <dbReference type="ARBA" id="ARBA00022490"/>
    </source>
</evidence>
<evidence type="ECO:0000256" key="8">
    <source>
        <dbReference type="ARBA" id="ARBA00022618"/>
    </source>
</evidence>
<name>E1QMA6_DESB2</name>
<organism evidence="21 22">
    <name type="scientific">Desulfarculus baarsii (strain ATCC 33931 / DSM 2075 / LMG 7858 / VKM B-1802 / 2st14)</name>
    <dbReference type="NCBI Taxonomy" id="644282"/>
    <lineage>
        <taxon>Bacteria</taxon>
        <taxon>Pseudomonadati</taxon>
        <taxon>Thermodesulfobacteriota</taxon>
        <taxon>Desulfarculia</taxon>
        <taxon>Desulfarculales</taxon>
        <taxon>Desulfarculaceae</taxon>
        <taxon>Desulfarculus</taxon>
    </lineage>
</organism>
<evidence type="ECO:0000256" key="11">
    <source>
        <dbReference type="ARBA" id="ARBA00022857"/>
    </source>
</evidence>
<dbReference type="PANTHER" id="PTHR21071:SF4">
    <property type="entry name" value="UDP-N-ACETYLENOLPYRUVOYLGLUCOSAMINE REDUCTASE"/>
    <property type="match status" value="1"/>
</dbReference>
<evidence type="ECO:0000256" key="14">
    <source>
        <dbReference type="ARBA" id="ARBA00023002"/>
    </source>
</evidence>
<dbReference type="eggNOG" id="COG0812">
    <property type="taxonomic scope" value="Bacteria"/>
</dbReference>
<evidence type="ECO:0000313" key="22">
    <source>
        <dbReference type="Proteomes" id="UP000009047"/>
    </source>
</evidence>
<evidence type="ECO:0000256" key="5">
    <source>
        <dbReference type="ARBA" id="ARBA00012518"/>
    </source>
</evidence>
<dbReference type="InterPro" id="IPR036318">
    <property type="entry name" value="FAD-bd_PCMH-like_sf"/>
</dbReference>
<keyword evidence="15 19" id="KW-0131">Cell cycle</keyword>
<dbReference type="OrthoDB" id="9804753at2"/>
<dbReference type="Pfam" id="PF01565">
    <property type="entry name" value="FAD_binding_4"/>
    <property type="match status" value="1"/>
</dbReference>
<dbReference type="InterPro" id="IPR016167">
    <property type="entry name" value="FAD-bd_PCMH_sub1"/>
</dbReference>
<evidence type="ECO:0000256" key="2">
    <source>
        <dbReference type="ARBA" id="ARBA00003921"/>
    </source>
</evidence>
<keyword evidence="7 19" id="KW-0963">Cytoplasm</keyword>
<dbReference type="EMBL" id="CP002085">
    <property type="protein sequence ID" value="ADK86149.1"/>
    <property type="molecule type" value="Genomic_DNA"/>
</dbReference>
<dbReference type="GO" id="GO:0051301">
    <property type="term" value="P:cell division"/>
    <property type="evidence" value="ECO:0007669"/>
    <property type="project" value="UniProtKB-KW"/>
</dbReference>
<dbReference type="PANTHER" id="PTHR21071">
    <property type="entry name" value="UDP-N-ACETYLENOLPYRUVOYLGLUCOSAMINE REDUCTASE"/>
    <property type="match status" value="1"/>
</dbReference>
<keyword evidence="13 19" id="KW-0573">Peptidoglycan synthesis</keyword>
<keyword evidence="8 19" id="KW-0132">Cell division</keyword>
<dbReference type="AlphaFoldDB" id="E1QMA6"/>
<dbReference type="GO" id="GO:0071555">
    <property type="term" value="P:cell wall organization"/>
    <property type="evidence" value="ECO:0007669"/>
    <property type="project" value="UniProtKB-KW"/>
</dbReference>
<dbReference type="InterPro" id="IPR006094">
    <property type="entry name" value="Oxid_FAD_bind_N"/>
</dbReference>
<evidence type="ECO:0000256" key="10">
    <source>
        <dbReference type="ARBA" id="ARBA00022827"/>
    </source>
</evidence>
<comment type="function">
    <text evidence="2 19">Cell wall formation.</text>
</comment>
<proteinExistence type="inferred from homology"/>
<feature type="active site" evidence="19">
    <location>
        <position position="293"/>
    </location>
</feature>
<dbReference type="EC" id="1.3.1.98" evidence="5 19"/>
<keyword evidence="22" id="KW-1185">Reference proteome</keyword>
<evidence type="ECO:0000256" key="6">
    <source>
        <dbReference type="ARBA" id="ARBA00015188"/>
    </source>
</evidence>
<evidence type="ECO:0000256" key="3">
    <source>
        <dbReference type="ARBA" id="ARBA00004496"/>
    </source>
</evidence>
<evidence type="ECO:0000259" key="20">
    <source>
        <dbReference type="PROSITE" id="PS51387"/>
    </source>
</evidence>
<evidence type="ECO:0000256" key="13">
    <source>
        <dbReference type="ARBA" id="ARBA00022984"/>
    </source>
</evidence>
<dbReference type="InterPro" id="IPR016169">
    <property type="entry name" value="FAD-bd_PCMH_sub2"/>
</dbReference>
<dbReference type="NCBIfam" id="NF010480">
    <property type="entry name" value="PRK13905.1"/>
    <property type="match status" value="1"/>
</dbReference>
<comment type="subcellular location">
    <subcellularLocation>
        <location evidence="3 19">Cytoplasm</location>
    </subcellularLocation>
</comment>
<dbReference type="SUPFAM" id="SSF56176">
    <property type="entry name" value="FAD-binding/transporter-associated domain-like"/>
    <property type="match status" value="1"/>
</dbReference>
<dbReference type="GO" id="GO:0071949">
    <property type="term" value="F:FAD binding"/>
    <property type="evidence" value="ECO:0007669"/>
    <property type="project" value="InterPro"/>
</dbReference>
<dbReference type="RefSeq" id="WP_013259588.1">
    <property type="nucleotide sequence ID" value="NC_014365.1"/>
</dbReference>
<dbReference type="NCBIfam" id="TIGR00179">
    <property type="entry name" value="murB"/>
    <property type="match status" value="1"/>
</dbReference>
<dbReference type="HOGENOM" id="CLU_035304_1_1_7"/>
<feature type="active site" evidence="19">
    <location>
        <position position="174"/>
    </location>
</feature>
<dbReference type="PROSITE" id="PS51387">
    <property type="entry name" value="FAD_PCMH"/>
    <property type="match status" value="1"/>
</dbReference>
<dbReference type="SUPFAM" id="SSF56194">
    <property type="entry name" value="Uridine diphospho-N-Acetylenolpyruvylglucosamine reductase, MurB, C-terminal domain"/>
    <property type="match status" value="1"/>
</dbReference>
<evidence type="ECO:0000256" key="18">
    <source>
        <dbReference type="ARBA" id="ARBA00048914"/>
    </source>
</evidence>
<keyword evidence="10 19" id="KW-0274">FAD</keyword>
<evidence type="ECO:0000256" key="9">
    <source>
        <dbReference type="ARBA" id="ARBA00022630"/>
    </source>
</evidence>
<dbReference type="Gene3D" id="3.30.43.10">
    <property type="entry name" value="Uridine Diphospho-n-acetylenolpyruvylglucosamine Reductase, domain 2"/>
    <property type="match status" value="1"/>
</dbReference>
<dbReference type="HAMAP" id="MF_00037">
    <property type="entry name" value="MurB"/>
    <property type="match status" value="1"/>
</dbReference>